<gene>
    <name evidence="1" type="ORF">Clopa_0829</name>
</gene>
<dbReference type="KEGG" id="cpas:Clopa_0829"/>
<evidence type="ECO:0000313" key="2">
    <source>
        <dbReference type="Proteomes" id="UP000013523"/>
    </source>
</evidence>
<accession>R4JZV2</accession>
<protein>
    <submittedName>
        <fullName evidence="1">Uncharacterized protein</fullName>
    </submittedName>
</protein>
<dbReference type="AlphaFoldDB" id="R4JZV2"/>
<sequence>MYIIIFILCLVFSYGTAVVLDKTSNEEENKKEKESVKGKEL</sequence>
<dbReference type="HOGENOM" id="CLU_3268150_0_0_9"/>
<proteinExistence type="predicted"/>
<dbReference type="PATRIC" id="fig|86416.3.peg.820"/>
<dbReference type="RefSeq" id="WP_015614177.1">
    <property type="nucleotide sequence ID" value="NC_021182.1"/>
</dbReference>
<dbReference type="EMBL" id="CP003261">
    <property type="protein sequence ID" value="AGK95853.1"/>
    <property type="molecule type" value="Genomic_DNA"/>
</dbReference>
<dbReference type="Proteomes" id="UP000013523">
    <property type="component" value="Chromosome"/>
</dbReference>
<name>R4JZV2_CLOPA</name>
<evidence type="ECO:0000313" key="1">
    <source>
        <dbReference type="EMBL" id="AGK95853.1"/>
    </source>
</evidence>
<organism evidence="1 2">
    <name type="scientific">Clostridium pasteurianum BC1</name>
    <dbReference type="NCBI Taxonomy" id="86416"/>
    <lineage>
        <taxon>Bacteria</taxon>
        <taxon>Bacillati</taxon>
        <taxon>Bacillota</taxon>
        <taxon>Clostridia</taxon>
        <taxon>Eubacteriales</taxon>
        <taxon>Clostridiaceae</taxon>
        <taxon>Clostridium</taxon>
    </lineage>
</organism>
<reference evidence="1 2" key="1">
    <citation type="submission" date="2012-01" db="EMBL/GenBank/DDBJ databases">
        <title>Complete sequence of chromosome of Clostridium pasteurianum BC1.</title>
        <authorList>
            <consortium name="US DOE Joint Genome Institute"/>
            <person name="Lucas S."/>
            <person name="Han J."/>
            <person name="Lapidus A."/>
            <person name="Cheng J.-F."/>
            <person name="Goodwin L."/>
            <person name="Pitluck S."/>
            <person name="Peters L."/>
            <person name="Mikhailova N."/>
            <person name="Teshima H."/>
            <person name="Detter J.C."/>
            <person name="Han C."/>
            <person name="Tapia R."/>
            <person name="Land M."/>
            <person name="Hauser L."/>
            <person name="Kyrpides N."/>
            <person name="Ivanova N."/>
            <person name="Pagani I."/>
            <person name="Dunn J."/>
            <person name="Taghavi S."/>
            <person name="Francis A."/>
            <person name="van der Lelie D."/>
            <person name="Woyke T."/>
        </authorList>
    </citation>
    <scope>NUCLEOTIDE SEQUENCE [LARGE SCALE GENOMIC DNA]</scope>
    <source>
        <strain evidence="1 2">BC1</strain>
    </source>
</reference>
<keyword evidence="2" id="KW-1185">Reference proteome</keyword>